<evidence type="ECO:0000313" key="1">
    <source>
        <dbReference type="EMBL" id="KAK1636972.1"/>
    </source>
</evidence>
<accession>A0AAI9ZRP4</accession>
<keyword evidence="2" id="KW-1185">Reference proteome</keyword>
<gene>
    <name evidence="1" type="ORF">BDP81DRAFT_216585</name>
</gene>
<dbReference type="Proteomes" id="UP001243989">
    <property type="component" value="Unassembled WGS sequence"/>
</dbReference>
<dbReference type="EMBL" id="JAHMHQ010000009">
    <property type="protein sequence ID" value="KAK1636972.1"/>
    <property type="molecule type" value="Genomic_DNA"/>
</dbReference>
<comment type="caution">
    <text evidence="1">The sequence shown here is derived from an EMBL/GenBank/DDBJ whole genome shotgun (WGS) entry which is preliminary data.</text>
</comment>
<reference evidence="1" key="1">
    <citation type="submission" date="2021-06" db="EMBL/GenBank/DDBJ databases">
        <title>Comparative genomics, transcriptomics and evolutionary studies reveal genomic signatures of adaptation to plant cell wall in hemibiotrophic fungi.</title>
        <authorList>
            <consortium name="DOE Joint Genome Institute"/>
            <person name="Baroncelli R."/>
            <person name="Diaz J.F."/>
            <person name="Benocci T."/>
            <person name="Peng M."/>
            <person name="Battaglia E."/>
            <person name="Haridas S."/>
            <person name="Andreopoulos W."/>
            <person name="Labutti K."/>
            <person name="Pangilinan J."/>
            <person name="Floch G.L."/>
            <person name="Makela M.R."/>
            <person name="Henrissat B."/>
            <person name="Grigoriev I.V."/>
            <person name="Crouch J.A."/>
            <person name="De Vries R.P."/>
            <person name="Sukno S.A."/>
            <person name="Thon M.R."/>
        </authorList>
    </citation>
    <scope>NUCLEOTIDE SEQUENCE</scope>
    <source>
        <strain evidence="1">CBS 102054</strain>
    </source>
</reference>
<name>A0AAI9ZRP4_9PEZI</name>
<proteinExistence type="predicted"/>
<dbReference type="RefSeq" id="XP_060445579.1">
    <property type="nucleotide sequence ID" value="XM_060582725.1"/>
</dbReference>
<sequence length="167" mass="18782">MTSVMMLYTLQDSGIRTSVQSAPVVVFSAFFLYHLESSVCSCNPSTLLRYSMAAFLCCHHKGQVLGCSPSLLRDTWSRPSMFWISRYLASWSFIPLVSMKINPSTDPNPQTPTTPIRHQRRLPHTLMTTKRNGDDILTAARPFGNPTQAPIRHHRAAHGRIAFALHN</sequence>
<dbReference type="GeneID" id="85467587"/>
<protein>
    <submittedName>
        <fullName evidence="1">Uncharacterized protein</fullName>
    </submittedName>
</protein>
<dbReference type="AlphaFoldDB" id="A0AAI9ZRP4"/>
<evidence type="ECO:0000313" key="2">
    <source>
        <dbReference type="Proteomes" id="UP001243989"/>
    </source>
</evidence>
<organism evidence="1 2">
    <name type="scientific">Colletotrichum phormii</name>
    <dbReference type="NCBI Taxonomy" id="359342"/>
    <lineage>
        <taxon>Eukaryota</taxon>
        <taxon>Fungi</taxon>
        <taxon>Dikarya</taxon>
        <taxon>Ascomycota</taxon>
        <taxon>Pezizomycotina</taxon>
        <taxon>Sordariomycetes</taxon>
        <taxon>Hypocreomycetidae</taxon>
        <taxon>Glomerellales</taxon>
        <taxon>Glomerellaceae</taxon>
        <taxon>Colletotrichum</taxon>
        <taxon>Colletotrichum acutatum species complex</taxon>
    </lineage>
</organism>